<organism evidence="1">
    <name type="scientific">hydrocarbon metagenome</name>
    <dbReference type="NCBI Taxonomy" id="938273"/>
    <lineage>
        <taxon>unclassified sequences</taxon>
        <taxon>metagenomes</taxon>
        <taxon>ecological metagenomes</taxon>
    </lineage>
</organism>
<protein>
    <submittedName>
        <fullName evidence="1">Uncharacterized protein</fullName>
    </submittedName>
</protein>
<accession>A0A0W8F919</accession>
<evidence type="ECO:0000313" key="1">
    <source>
        <dbReference type="EMBL" id="KUG17369.1"/>
    </source>
</evidence>
<dbReference type="EMBL" id="LNQE01001446">
    <property type="protein sequence ID" value="KUG17369.1"/>
    <property type="molecule type" value="Genomic_DNA"/>
</dbReference>
<gene>
    <name evidence="1" type="ORF">ASZ90_012937</name>
</gene>
<name>A0A0W8F919_9ZZZZ</name>
<reference evidence="1" key="1">
    <citation type="journal article" date="2015" name="Proc. Natl. Acad. Sci. U.S.A.">
        <title>Networks of energetic and metabolic interactions define dynamics in microbial communities.</title>
        <authorList>
            <person name="Embree M."/>
            <person name="Liu J.K."/>
            <person name="Al-Bassam M.M."/>
            <person name="Zengler K."/>
        </authorList>
    </citation>
    <scope>NUCLEOTIDE SEQUENCE</scope>
</reference>
<comment type="caution">
    <text evidence="1">The sequence shown here is derived from an EMBL/GenBank/DDBJ whole genome shotgun (WGS) entry which is preliminary data.</text>
</comment>
<sequence>MTKMDKDGRDGSGRGTDECCLIAESMIDELHQITISERIATPSGGRRNKVSFKRKIMQQIRNARRFATVG</sequence>
<dbReference type="AlphaFoldDB" id="A0A0W8F919"/>
<proteinExistence type="predicted"/>